<keyword evidence="8" id="KW-1185">Reference proteome</keyword>
<comment type="subcellular location">
    <subcellularLocation>
        <location evidence="1">Membrane</location>
        <topology evidence="1">Multi-pass membrane protein</topology>
    </subcellularLocation>
</comment>
<feature type="transmembrane region" description="Helical" evidence="5">
    <location>
        <begin position="77"/>
        <end position="95"/>
    </location>
</feature>
<feature type="transmembrane region" description="Helical" evidence="5">
    <location>
        <begin position="155"/>
        <end position="173"/>
    </location>
</feature>
<keyword evidence="3 5" id="KW-1133">Transmembrane helix</keyword>
<accession>A0ABP8KZH7</accession>
<dbReference type="Proteomes" id="UP001500622">
    <property type="component" value="Unassembled WGS sequence"/>
</dbReference>
<evidence type="ECO:0000313" key="8">
    <source>
        <dbReference type="Proteomes" id="UP001500622"/>
    </source>
</evidence>
<dbReference type="EMBL" id="BAABGN010000002">
    <property type="protein sequence ID" value="GAA4418756.1"/>
    <property type="molecule type" value="Genomic_DNA"/>
</dbReference>
<keyword evidence="2 5" id="KW-0812">Transmembrane</keyword>
<evidence type="ECO:0000256" key="3">
    <source>
        <dbReference type="ARBA" id="ARBA00022989"/>
    </source>
</evidence>
<sequence length="367" mass="38417">MSGRLDVRRWRVVLPLRARQGGRRVQDAFLPILTAAIAAGLAYYVSRDVLGHEVPLFAPIAAWVCLGFSPDRQLRRVAELGAGVTIGVGLGEVLVSLLGAGPVQVTVVLLVSATLARFLDGGQLFTMQAGVQSVVIVAMPATMITDGAVGRWSDALVGAAIALLVAALLPGDVTRRPRRLSSGVVGELATSLGTLAEGLRTGDPQMAENALAQLRGSQGSLDSLVTTVRSAQEIVAVNPAMRRSRGTIAELARVSTLADRAVRNARVIARRCVGAIEEEGSSPEIADEIDTIADGLRSLSGALAGGNPAHHARATLVRVSAQLVPVEHAEEGWRQQTLVSLMRSLVVDSLQMTGMSSREATGQLADG</sequence>
<dbReference type="RefSeq" id="WP_345215246.1">
    <property type="nucleotide sequence ID" value="NZ_BAABGN010000002.1"/>
</dbReference>
<feature type="domain" description="Integral membrane bound transporter" evidence="6">
    <location>
        <begin position="42"/>
        <end position="165"/>
    </location>
</feature>
<protein>
    <submittedName>
        <fullName evidence="7">Aromatic acid exporter family protein</fullName>
    </submittedName>
</protein>
<feature type="transmembrane region" description="Helical" evidence="5">
    <location>
        <begin position="28"/>
        <end position="46"/>
    </location>
</feature>
<dbReference type="InterPro" id="IPR049453">
    <property type="entry name" value="Memb_transporter_dom"/>
</dbReference>
<proteinExistence type="predicted"/>
<reference evidence="8" key="1">
    <citation type="journal article" date="2019" name="Int. J. Syst. Evol. Microbiol.">
        <title>The Global Catalogue of Microorganisms (GCM) 10K type strain sequencing project: providing services to taxonomists for standard genome sequencing and annotation.</title>
        <authorList>
            <consortium name="The Broad Institute Genomics Platform"/>
            <consortium name="The Broad Institute Genome Sequencing Center for Infectious Disease"/>
            <person name="Wu L."/>
            <person name="Ma J."/>
        </authorList>
    </citation>
    <scope>NUCLEOTIDE SEQUENCE [LARGE SCALE GENOMIC DNA]</scope>
    <source>
        <strain evidence="8">JCM 17810</strain>
    </source>
</reference>
<comment type="caution">
    <text evidence="7">The sequence shown here is derived from an EMBL/GenBank/DDBJ whole genome shotgun (WGS) entry which is preliminary data.</text>
</comment>
<evidence type="ECO:0000256" key="5">
    <source>
        <dbReference type="SAM" id="Phobius"/>
    </source>
</evidence>
<dbReference type="Pfam" id="PF13515">
    <property type="entry name" value="FUSC_2"/>
    <property type="match status" value="1"/>
</dbReference>
<evidence type="ECO:0000313" key="7">
    <source>
        <dbReference type="EMBL" id="GAA4418756.1"/>
    </source>
</evidence>
<keyword evidence="4 5" id="KW-0472">Membrane</keyword>
<gene>
    <name evidence="7" type="ORF">GCM10023169_08680</name>
</gene>
<organism evidence="7 8">
    <name type="scientific">Georgenia halophila</name>
    <dbReference type="NCBI Taxonomy" id="620889"/>
    <lineage>
        <taxon>Bacteria</taxon>
        <taxon>Bacillati</taxon>
        <taxon>Actinomycetota</taxon>
        <taxon>Actinomycetes</taxon>
        <taxon>Micrococcales</taxon>
        <taxon>Bogoriellaceae</taxon>
        <taxon>Georgenia</taxon>
    </lineage>
</organism>
<evidence type="ECO:0000256" key="1">
    <source>
        <dbReference type="ARBA" id="ARBA00004141"/>
    </source>
</evidence>
<feature type="transmembrane region" description="Helical" evidence="5">
    <location>
        <begin position="52"/>
        <end position="70"/>
    </location>
</feature>
<evidence type="ECO:0000259" key="6">
    <source>
        <dbReference type="Pfam" id="PF13515"/>
    </source>
</evidence>
<evidence type="ECO:0000256" key="2">
    <source>
        <dbReference type="ARBA" id="ARBA00022692"/>
    </source>
</evidence>
<evidence type="ECO:0000256" key="4">
    <source>
        <dbReference type="ARBA" id="ARBA00023136"/>
    </source>
</evidence>
<name>A0ABP8KZH7_9MICO</name>